<keyword evidence="9" id="KW-1185">Reference proteome</keyword>
<keyword evidence="4 7" id="KW-0812">Transmembrane</keyword>
<reference evidence="8 9" key="1">
    <citation type="submission" date="2019-06" db="EMBL/GenBank/DDBJ databases">
        <title>Sorghum-associated microbial communities from plants grown in Nebraska, USA.</title>
        <authorList>
            <person name="Schachtman D."/>
        </authorList>
    </citation>
    <scope>NUCLEOTIDE SEQUENCE [LARGE SCALE GENOMIC DNA]</scope>
    <source>
        <strain evidence="8 9">2482</strain>
    </source>
</reference>
<evidence type="ECO:0000256" key="2">
    <source>
        <dbReference type="ARBA" id="ARBA00008570"/>
    </source>
</evidence>
<comment type="subcellular location">
    <subcellularLocation>
        <location evidence="1">Cell membrane</location>
        <topology evidence="1">Single-pass membrane protein</topology>
    </subcellularLocation>
</comment>
<gene>
    <name evidence="8" type="ORF">FB550_11737</name>
</gene>
<dbReference type="InterPro" id="IPR034026">
    <property type="entry name" value="EssA"/>
</dbReference>
<evidence type="ECO:0000256" key="1">
    <source>
        <dbReference type="ARBA" id="ARBA00004162"/>
    </source>
</evidence>
<dbReference type="NCBIfam" id="TIGR03927">
    <property type="entry name" value="T7SS_EssA_Firm"/>
    <property type="match status" value="1"/>
</dbReference>
<evidence type="ECO:0000256" key="3">
    <source>
        <dbReference type="ARBA" id="ARBA00022475"/>
    </source>
</evidence>
<evidence type="ECO:0000256" key="7">
    <source>
        <dbReference type="SAM" id="Phobius"/>
    </source>
</evidence>
<organism evidence="8 9">
    <name type="scientific">Neobacillus bataviensis</name>
    <dbReference type="NCBI Taxonomy" id="220685"/>
    <lineage>
        <taxon>Bacteria</taxon>
        <taxon>Bacillati</taxon>
        <taxon>Bacillota</taxon>
        <taxon>Bacilli</taxon>
        <taxon>Bacillales</taxon>
        <taxon>Bacillaceae</taxon>
        <taxon>Neobacillus</taxon>
    </lineage>
</organism>
<comment type="similarity">
    <text evidence="2">Belongs to the EssA family.</text>
</comment>
<evidence type="ECO:0000256" key="5">
    <source>
        <dbReference type="ARBA" id="ARBA00022989"/>
    </source>
</evidence>
<comment type="caution">
    <text evidence="8">The sequence shown here is derived from an EMBL/GenBank/DDBJ whole genome shotgun (WGS) entry which is preliminary data.</text>
</comment>
<dbReference type="GO" id="GO:0005886">
    <property type="term" value="C:plasma membrane"/>
    <property type="evidence" value="ECO:0007669"/>
    <property type="project" value="UniProtKB-SubCell"/>
</dbReference>
<keyword evidence="6 7" id="KW-0472">Membrane</keyword>
<dbReference type="PROSITE" id="PS51257">
    <property type="entry name" value="PROKAR_LIPOPROTEIN"/>
    <property type="match status" value="1"/>
</dbReference>
<dbReference type="RefSeq" id="WP_144567768.1">
    <property type="nucleotide sequence ID" value="NZ_VIVN01000017.1"/>
</dbReference>
<evidence type="ECO:0000313" key="9">
    <source>
        <dbReference type="Proteomes" id="UP000319671"/>
    </source>
</evidence>
<keyword evidence="3" id="KW-1003">Cell membrane</keyword>
<dbReference type="EMBL" id="VIVN01000017">
    <property type="protein sequence ID" value="TWD92484.1"/>
    <property type="molecule type" value="Genomic_DNA"/>
</dbReference>
<feature type="transmembrane region" description="Helical" evidence="7">
    <location>
        <begin position="140"/>
        <end position="159"/>
    </location>
</feature>
<evidence type="ECO:0000256" key="6">
    <source>
        <dbReference type="ARBA" id="ARBA00023136"/>
    </source>
</evidence>
<sequence length="164" mass="18418">MKALVKTFSILVVFLGCMTITSIHSLADKSSDDNGKMQLKTDRIGQDSSLENEFHKETELEKMAPDLFKKQTRAAIETKQLEAEKATRKLEQKLFVQPSETNTALRDTKQTLFSSNYTVQDARASNQDTNEERGLMSKKMIPALIGFVAACCGGVFVMMRKMLE</sequence>
<dbReference type="InterPro" id="IPR018920">
    <property type="entry name" value="EssA/YueC"/>
</dbReference>
<dbReference type="AlphaFoldDB" id="A0A561CN45"/>
<dbReference type="Pfam" id="PF10661">
    <property type="entry name" value="EssA"/>
    <property type="match status" value="1"/>
</dbReference>
<evidence type="ECO:0000313" key="8">
    <source>
        <dbReference type="EMBL" id="TWD92484.1"/>
    </source>
</evidence>
<protein>
    <submittedName>
        <fullName evidence="8">Type VII secretion protein EssA</fullName>
    </submittedName>
</protein>
<name>A0A561CN45_9BACI</name>
<proteinExistence type="inferred from homology"/>
<dbReference type="Proteomes" id="UP000319671">
    <property type="component" value="Unassembled WGS sequence"/>
</dbReference>
<accession>A0A561CN45</accession>
<keyword evidence="5 7" id="KW-1133">Transmembrane helix</keyword>
<evidence type="ECO:0000256" key="4">
    <source>
        <dbReference type="ARBA" id="ARBA00022692"/>
    </source>
</evidence>